<dbReference type="GO" id="GO:0046982">
    <property type="term" value="F:protein heterodimerization activity"/>
    <property type="evidence" value="ECO:0007669"/>
    <property type="project" value="InterPro"/>
</dbReference>
<dbReference type="PANTHER" id="PTHR46172:SF1">
    <property type="entry name" value="DNA POLYMERASE EPSILON SUBUNIT 3"/>
    <property type="match status" value="1"/>
</dbReference>
<dbReference type="InterPro" id="IPR051377">
    <property type="entry name" value="DNA_Pol-Epsilon_Subunit"/>
</dbReference>
<accession>A0A7N1A257</accession>
<evidence type="ECO:0000313" key="5">
    <source>
        <dbReference type="Proteomes" id="UP000594263"/>
    </source>
</evidence>
<dbReference type="Proteomes" id="UP000594263">
    <property type="component" value="Unplaced"/>
</dbReference>
<dbReference type="Gramene" id="Kaladp0066s0081.1.v1.1">
    <property type="protein sequence ID" value="Kaladp0066s0081.1.v1.1"/>
    <property type="gene ID" value="Kaladp0066s0081.v1.1"/>
</dbReference>
<dbReference type="CDD" id="cd22928">
    <property type="entry name" value="HFD_POLE3_DPB4"/>
    <property type="match status" value="1"/>
</dbReference>
<evidence type="ECO:0000256" key="2">
    <source>
        <dbReference type="ARBA" id="ARBA00023242"/>
    </source>
</evidence>
<feature type="region of interest" description="Disordered" evidence="3">
    <location>
        <begin position="140"/>
        <end position="266"/>
    </location>
</feature>
<keyword evidence="5" id="KW-1185">Reference proteome</keyword>
<feature type="compositionally biased region" description="Basic and acidic residues" evidence="3">
    <location>
        <begin position="207"/>
        <end position="225"/>
    </location>
</feature>
<dbReference type="AlphaFoldDB" id="A0A7N1A257"/>
<organism evidence="4 5">
    <name type="scientific">Kalanchoe fedtschenkoi</name>
    <name type="common">Lavender scallops</name>
    <name type="synonym">South American air plant</name>
    <dbReference type="NCBI Taxonomy" id="63787"/>
    <lineage>
        <taxon>Eukaryota</taxon>
        <taxon>Viridiplantae</taxon>
        <taxon>Streptophyta</taxon>
        <taxon>Embryophyta</taxon>
        <taxon>Tracheophyta</taxon>
        <taxon>Spermatophyta</taxon>
        <taxon>Magnoliopsida</taxon>
        <taxon>eudicotyledons</taxon>
        <taxon>Gunneridae</taxon>
        <taxon>Pentapetalae</taxon>
        <taxon>Saxifragales</taxon>
        <taxon>Crassulaceae</taxon>
        <taxon>Kalanchoe</taxon>
    </lineage>
</organism>
<dbReference type="EnsemblPlants" id="Kaladp0066s0081.1.v1.1">
    <property type="protein sequence ID" value="Kaladp0066s0081.1.v1.1"/>
    <property type="gene ID" value="Kaladp0066s0081.v1.1"/>
</dbReference>
<name>A0A7N1A257_KALFE</name>
<keyword evidence="2" id="KW-0539">Nucleus</keyword>
<evidence type="ECO:0000256" key="1">
    <source>
        <dbReference type="ARBA" id="ARBA00004123"/>
    </source>
</evidence>
<dbReference type="SUPFAM" id="SSF47113">
    <property type="entry name" value="Histone-fold"/>
    <property type="match status" value="1"/>
</dbReference>
<sequence>MMDNCTAYEGNNGKDRRDMLFCSRLDHMEPQVKEEKLSQCSDAGDISLHKDALLAFYKSARVFIHYLSAAGMATMRGARFSYDSVELSSLSATANELCKESKRETTNADDVLKAIEEIDFPEFLGPLRASLEDYRQKNAKKRAGAAKAKEVNKKRKKEDMPPEDERNEVEFTINNDADSANDQEHQNDADEEGNKEAENELQDDVDKEGIQAEDKVDENDQHDASDAIAVEEEDDDSIRSNEQQNDADGEGNSINDDDEEDGANEA</sequence>
<evidence type="ECO:0000313" key="4">
    <source>
        <dbReference type="EnsemblPlants" id="Kaladp0066s0081.1.v1.1"/>
    </source>
</evidence>
<feature type="compositionally biased region" description="Basic and acidic residues" evidence="3">
    <location>
        <begin position="182"/>
        <end position="198"/>
    </location>
</feature>
<feature type="compositionally biased region" description="Basic and acidic residues" evidence="3">
    <location>
        <begin position="147"/>
        <end position="164"/>
    </location>
</feature>
<dbReference type="OMA" id="NTYRRKV"/>
<dbReference type="GO" id="GO:0006974">
    <property type="term" value="P:DNA damage response"/>
    <property type="evidence" value="ECO:0007669"/>
    <property type="project" value="TreeGrafter"/>
</dbReference>
<dbReference type="GO" id="GO:0031490">
    <property type="term" value="F:chromatin DNA binding"/>
    <property type="evidence" value="ECO:0007669"/>
    <property type="project" value="TreeGrafter"/>
</dbReference>
<dbReference type="GO" id="GO:0031507">
    <property type="term" value="P:heterochromatin formation"/>
    <property type="evidence" value="ECO:0007669"/>
    <property type="project" value="TreeGrafter"/>
</dbReference>
<dbReference type="Gene3D" id="1.10.20.10">
    <property type="entry name" value="Histone, subunit A"/>
    <property type="match status" value="1"/>
</dbReference>
<evidence type="ECO:0000256" key="3">
    <source>
        <dbReference type="SAM" id="MobiDB-lite"/>
    </source>
</evidence>
<dbReference type="InterPro" id="IPR009072">
    <property type="entry name" value="Histone-fold"/>
</dbReference>
<dbReference type="GO" id="GO:0008622">
    <property type="term" value="C:epsilon DNA polymerase complex"/>
    <property type="evidence" value="ECO:0007669"/>
    <property type="project" value="TreeGrafter"/>
</dbReference>
<evidence type="ECO:0008006" key="6">
    <source>
        <dbReference type="Google" id="ProtNLM"/>
    </source>
</evidence>
<dbReference type="GO" id="GO:0006272">
    <property type="term" value="P:leading strand elongation"/>
    <property type="evidence" value="ECO:0007669"/>
    <property type="project" value="TreeGrafter"/>
</dbReference>
<feature type="compositionally biased region" description="Acidic residues" evidence="3">
    <location>
        <begin position="245"/>
        <end position="266"/>
    </location>
</feature>
<comment type="subcellular location">
    <subcellularLocation>
        <location evidence="1">Nucleus</location>
    </subcellularLocation>
</comment>
<dbReference type="GO" id="GO:0008623">
    <property type="term" value="C:CHRAC"/>
    <property type="evidence" value="ECO:0007669"/>
    <property type="project" value="TreeGrafter"/>
</dbReference>
<reference evidence="4" key="1">
    <citation type="submission" date="2021-01" db="UniProtKB">
        <authorList>
            <consortium name="EnsemblPlants"/>
        </authorList>
    </citation>
    <scope>IDENTIFICATION</scope>
</reference>
<dbReference type="PANTHER" id="PTHR46172">
    <property type="entry name" value="DNA POLYMERASE EPSILON SUBUNIT 3"/>
    <property type="match status" value="1"/>
</dbReference>
<proteinExistence type="predicted"/>
<protein>
    <recommendedName>
        <fullName evidence="6">DNA polymerase epsilon subunit 3</fullName>
    </recommendedName>
</protein>